<reference evidence="2" key="1">
    <citation type="submission" date="2009-08" db="EMBL/GenBank/DDBJ databases">
        <title>The complete genome of Chitinophaga pinensis DSM 2588.</title>
        <authorList>
            <consortium name="US DOE Joint Genome Institute (JGI-PGF)"/>
            <person name="Lucas S."/>
            <person name="Copeland A."/>
            <person name="Lapidus A."/>
            <person name="Glavina del Rio T."/>
            <person name="Dalin E."/>
            <person name="Tice H."/>
            <person name="Bruce D."/>
            <person name="Goodwin L."/>
            <person name="Pitluck S."/>
            <person name="Kyrpides N."/>
            <person name="Mavromatis K."/>
            <person name="Ivanova N."/>
            <person name="Mikhailova N."/>
            <person name="Sims D."/>
            <person name="Meinche L."/>
            <person name="Brettin T."/>
            <person name="Detter J.C."/>
            <person name="Han C."/>
            <person name="Larimer F."/>
            <person name="Land M."/>
            <person name="Hauser L."/>
            <person name="Markowitz V."/>
            <person name="Cheng J.-F."/>
            <person name="Hugenholtz P."/>
            <person name="Woyke T."/>
            <person name="Wu D."/>
            <person name="Spring S."/>
            <person name="Klenk H.-P."/>
            <person name="Eisen J.A."/>
        </authorList>
    </citation>
    <scope>NUCLEOTIDE SEQUENCE [LARGE SCALE GENOMIC DNA]</scope>
    <source>
        <strain evidence="2">ATCC 43595 / DSM 2588 / LMG 13176 / NBRC 15968 / NCIMB 11800 / UQM 2034</strain>
    </source>
</reference>
<evidence type="ECO:0000313" key="1">
    <source>
        <dbReference type="EMBL" id="ACU60683.1"/>
    </source>
</evidence>
<gene>
    <name evidence="1" type="ordered locus">Cpin_3216</name>
</gene>
<dbReference type="KEGG" id="cpi:Cpin_3216"/>
<accession>A0A979G4R0</accession>
<dbReference type="EMBL" id="CP001699">
    <property type="protein sequence ID" value="ACU60683.1"/>
    <property type="molecule type" value="Genomic_DNA"/>
</dbReference>
<evidence type="ECO:0000313" key="2">
    <source>
        <dbReference type="Proteomes" id="UP000002215"/>
    </source>
</evidence>
<sequence length="97" mass="10605">MVCKAKAILLVLFVFAVSAGLLAFKANRGLFLFFSNGTTLTTTTPGGPLVTRTYCTIPIITFYTTAVNPLVYSKTTTWYTTELTTRSCLTITVYSTI</sequence>
<dbReference type="Proteomes" id="UP000002215">
    <property type="component" value="Chromosome"/>
</dbReference>
<protein>
    <submittedName>
        <fullName evidence="1">Uncharacterized protein</fullName>
    </submittedName>
</protein>
<dbReference type="AlphaFoldDB" id="A0A979G4R0"/>
<reference evidence="1 2" key="2">
    <citation type="journal article" date="2010" name="Stand. Genomic Sci.">
        <title>Complete genome sequence of Chitinophaga pinensis type strain (UQM 2034).</title>
        <authorList>
            <person name="Glavina Del Rio T."/>
            <person name="Abt B."/>
            <person name="Spring S."/>
            <person name="Lapidus A."/>
            <person name="Nolan M."/>
            <person name="Tice H."/>
            <person name="Copeland A."/>
            <person name="Cheng J.F."/>
            <person name="Chen F."/>
            <person name="Bruce D."/>
            <person name="Goodwin L."/>
            <person name="Pitluck S."/>
            <person name="Ivanova N."/>
            <person name="Mavromatis K."/>
            <person name="Mikhailova N."/>
            <person name="Pati A."/>
            <person name="Chen A."/>
            <person name="Palaniappan K."/>
            <person name="Land M."/>
            <person name="Hauser L."/>
            <person name="Chang Y.J."/>
            <person name="Jeffries C.D."/>
            <person name="Chain P."/>
            <person name="Saunders E."/>
            <person name="Detter J.C."/>
            <person name="Brettin T."/>
            <person name="Rohde M."/>
            <person name="Goker M."/>
            <person name="Bristow J."/>
            <person name="Eisen J.A."/>
            <person name="Markowitz V."/>
            <person name="Hugenholtz P."/>
            <person name="Kyrpides N.C."/>
            <person name="Klenk H.P."/>
            <person name="Lucas S."/>
        </authorList>
    </citation>
    <scope>NUCLEOTIDE SEQUENCE [LARGE SCALE GENOMIC DNA]</scope>
    <source>
        <strain evidence="2">ATCC 43595 / DSM 2588 / LMG 13176 / NBRC 15968 / NCIMB 11800 / UQM 2034</strain>
    </source>
</reference>
<proteinExistence type="predicted"/>
<organism evidence="1 2">
    <name type="scientific">Chitinophaga pinensis (strain ATCC 43595 / DSM 2588 / LMG 13176 / NBRC 15968 / NCIMB 11800 / UQM 2034)</name>
    <dbReference type="NCBI Taxonomy" id="485918"/>
    <lineage>
        <taxon>Bacteria</taxon>
        <taxon>Pseudomonadati</taxon>
        <taxon>Bacteroidota</taxon>
        <taxon>Chitinophagia</taxon>
        <taxon>Chitinophagales</taxon>
        <taxon>Chitinophagaceae</taxon>
        <taxon>Chitinophaga</taxon>
    </lineage>
</organism>
<name>A0A979G4R0_CHIPD</name>